<name>A0A009RY13_ACIBA</name>
<comment type="caution">
    <text evidence="2">The sequence shown here is derived from an EMBL/GenBank/DDBJ whole genome shotgun (WGS) entry which is preliminary data.</text>
</comment>
<evidence type="ECO:0000313" key="3">
    <source>
        <dbReference type="Proteomes" id="UP000020735"/>
    </source>
</evidence>
<evidence type="ECO:0000256" key="1">
    <source>
        <dbReference type="SAM" id="MobiDB-lite"/>
    </source>
</evidence>
<evidence type="ECO:0000313" key="2">
    <source>
        <dbReference type="EMBL" id="EXC45679.1"/>
    </source>
</evidence>
<proteinExistence type="predicted"/>
<organism evidence="2 3">
    <name type="scientific">Acinetobacter baumannii 99063</name>
    <dbReference type="NCBI Taxonomy" id="1310630"/>
    <lineage>
        <taxon>Bacteria</taxon>
        <taxon>Pseudomonadati</taxon>
        <taxon>Pseudomonadota</taxon>
        <taxon>Gammaproteobacteria</taxon>
        <taxon>Moraxellales</taxon>
        <taxon>Moraxellaceae</taxon>
        <taxon>Acinetobacter</taxon>
        <taxon>Acinetobacter calcoaceticus/baumannii complex</taxon>
    </lineage>
</organism>
<dbReference type="EMBL" id="JEXJ01000104">
    <property type="protein sequence ID" value="EXC45679.1"/>
    <property type="molecule type" value="Genomic_DNA"/>
</dbReference>
<dbReference type="PATRIC" id="fig|1310630.3.peg.3552"/>
<accession>A0A009RY13</accession>
<dbReference type="GO" id="GO:0003677">
    <property type="term" value="F:DNA binding"/>
    <property type="evidence" value="ECO:0007669"/>
    <property type="project" value="UniProtKB-KW"/>
</dbReference>
<gene>
    <name evidence="2" type="ORF">J529_3671</name>
</gene>
<dbReference type="AlphaFoldDB" id="A0A009RY13"/>
<keyword evidence="2" id="KW-0238">DNA-binding</keyword>
<dbReference type="RefSeq" id="WP_000384516.1">
    <property type="nucleotide sequence ID" value="NZ_JEXJ01000104.1"/>
</dbReference>
<protein>
    <submittedName>
        <fullName evidence="2">Putative dNA-binding protein</fullName>
    </submittedName>
</protein>
<feature type="region of interest" description="Disordered" evidence="1">
    <location>
        <begin position="75"/>
        <end position="95"/>
    </location>
</feature>
<dbReference type="Proteomes" id="UP000020735">
    <property type="component" value="Unassembled WGS sequence"/>
</dbReference>
<reference evidence="2 3" key="1">
    <citation type="submission" date="2014-02" db="EMBL/GenBank/DDBJ databases">
        <title>Comparative genomics and transcriptomics to identify genetic mechanisms underlying the emergence of carbapenem resistant Acinetobacter baumannii (CRAb).</title>
        <authorList>
            <person name="Harris A.D."/>
            <person name="Johnson K.J."/>
            <person name="George J."/>
            <person name="Shefchek K."/>
            <person name="Daugherty S.C."/>
            <person name="Parankush S."/>
            <person name="Sadzewicz L."/>
            <person name="Tallon L."/>
            <person name="Sengamalay N."/>
            <person name="Hazen T.H."/>
            <person name="Rasko D.A."/>
        </authorList>
    </citation>
    <scope>NUCLEOTIDE SEQUENCE [LARGE SCALE GENOMIC DNA]</scope>
    <source>
        <strain evidence="2 3">99063</strain>
    </source>
</reference>
<sequence length="95" mass="10315">MDYIEFRRQLGKAGLTTGEFAELVKMSSNAVTNCSKKGVVPSHLAIIATLMAVMADNKLDFRAVFNEIEIEPKKPRGGASKGKFGGSKQIVLPME</sequence>